<comment type="subcellular location">
    <subcellularLocation>
        <location evidence="1">Membrane</location>
    </subcellularLocation>
</comment>
<dbReference type="PANTHER" id="PTHR10806">
    <property type="entry name" value="SIGNAL PEPTIDASE COMPLEX CATALYTIC SUBUNIT SEC11"/>
    <property type="match status" value="1"/>
</dbReference>
<keyword evidence="4 6" id="KW-0472">Membrane</keyword>
<dbReference type="Proteomes" id="UP000178723">
    <property type="component" value="Unassembled WGS sequence"/>
</dbReference>
<protein>
    <recommendedName>
        <fullName evidence="5">Signal peptidase I</fullName>
        <ecNumber evidence="5">3.4.21.89</ecNumber>
    </recommendedName>
</protein>
<reference evidence="8 9" key="1">
    <citation type="journal article" date="2016" name="Nat. Commun.">
        <title>Thousands of microbial genomes shed light on interconnected biogeochemical processes in an aquifer system.</title>
        <authorList>
            <person name="Anantharaman K."/>
            <person name="Brown C.T."/>
            <person name="Hug L.A."/>
            <person name="Sharon I."/>
            <person name="Castelle C.J."/>
            <person name="Probst A.J."/>
            <person name="Thomas B.C."/>
            <person name="Singh A."/>
            <person name="Wilkins M.J."/>
            <person name="Karaoz U."/>
            <person name="Brodie E.L."/>
            <person name="Williams K.H."/>
            <person name="Hubbard S.S."/>
            <person name="Banfield J.F."/>
        </authorList>
    </citation>
    <scope>NUCLEOTIDE SEQUENCE [LARGE SCALE GENOMIC DNA]</scope>
</reference>
<feature type="transmembrane region" description="Helical" evidence="6">
    <location>
        <begin position="7"/>
        <end position="25"/>
    </location>
</feature>
<organism evidence="8 9">
    <name type="scientific">Candidatus Uhrbacteria bacterium RIFCSPLOWO2_02_FULL_48_12</name>
    <dbReference type="NCBI Taxonomy" id="1802407"/>
    <lineage>
        <taxon>Bacteria</taxon>
        <taxon>Candidatus Uhriibacteriota</taxon>
    </lineage>
</organism>
<evidence type="ECO:0000256" key="6">
    <source>
        <dbReference type="SAM" id="Phobius"/>
    </source>
</evidence>
<dbReference type="GO" id="GO:0006465">
    <property type="term" value="P:signal peptide processing"/>
    <property type="evidence" value="ECO:0007669"/>
    <property type="project" value="UniProtKB-UniRule"/>
</dbReference>
<dbReference type="PANTHER" id="PTHR10806:SF6">
    <property type="entry name" value="SIGNAL PEPTIDASE COMPLEX CATALYTIC SUBUNIT SEC11"/>
    <property type="match status" value="1"/>
</dbReference>
<dbReference type="InterPro" id="IPR036286">
    <property type="entry name" value="LexA/Signal_pep-like_sf"/>
</dbReference>
<dbReference type="SUPFAM" id="SSF51306">
    <property type="entry name" value="LexA/Signal peptidase"/>
    <property type="match status" value="1"/>
</dbReference>
<dbReference type="EMBL" id="MGEP01000049">
    <property type="protein sequence ID" value="OGL86476.1"/>
    <property type="molecule type" value="Genomic_DNA"/>
</dbReference>
<keyword evidence="2 6" id="KW-0812">Transmembrane</keyword>
<dbReference type="Gene3D" id="2.10.109.10">
    <property type="entry name" value="Umud Fragment, subunit A"/>
    <property type="match status" value="1"/>
</dbReference>
<sequence>MKRIGKFFLHLGIYLGLVLAVLFGLPRFLSWYLVTPYPMAAITSGSMWPSLKQGDLVLIQGVKKEDLKVGDIVVWQNPQGFTIHRVAELNPDTVVTKGDANFTKDPPVKYEEVVGRTVKIFGRDVRLPYFGMISVYARDKKLK</sequence>
<evidence type="ECO:0000256" key="5">
    <source>
        <dbReference type="NCBIfam" id="TIGR02228"/>
    </source>
</evidence>
<proteinExistence type="predicted"/>
<dbReference type="NCBIfam" id="TIGR02228">
    <property type="entry name" value="sigpep_I_arch"/>
    <property type="match status" value="1"/>
</dbReference>
<dbReference type="GO" id="GO:0009003">
    <property type="term" value="F:signal peptidase activity"/>
    <property type="evidence" value="ECO:0007669"/>
    <property type="project" value="UniProtKB-EC"/>
</dbReference>
<keyword evidence="3 6" id="KW-1133">Transmembrane helix</keyword>
<name>A0A1F7V7B9_9BACT</name>
<evidence type="ECO:0000313" key="9">
    <source>
        <dbReference type="Proteomes" id="UP000178723"/>
    </source>
</evidence>
<evidence type="ECO:0000313" key="8">
    <source>
        <dbReference type="EMBL" id="OGL86476.1"/>
    </source>
</evidence>
<evidence type="ECO:0000256" key="4">
    <source>
        <dbReference type="ARBA" id="ARBA00023136"/>
    </source>
</evidence>
<dbReference type="Pfam" id="PF10502">
    <property type="entry name" value="Peptidase_S26"/>
    <property type="match status" value="1"/>
</dbReference>
<dbReference type="AlphaFoldDB" id="A0A1F7V7B9"/>
<dbReference type="GO" id="GO:0004252">
    <property type="term" value="F:serine-type endopeptidase activity"/>
    <property type="evidence" value="ECO:0007669"/>
    <property type="project" value="UniProtKB-UniRule"/>
</dbReference>
<dbReference type="STRING" id="1802407.A3I40_02845"/>
<dbReference type="GO" id="GO:0016020">
    <property type="term" value="C:membrane"/>
    <property type="evidence" value="ECO:0007669"/>
    <property type="project" value="UniProtKB-SubCell"/>
</dbReference>
<evidence type="ECO:0000259" key="7">
    <source>
        <dbReference type="Pfam" id="PF10502"/>
    </source>
</evidence>
<dbReference type="InterPro" id="IPR019533">
    <property type="entry name" value="Peptidase_S26"/>
</dbReference>
<comment type="caution">
    <text evidence="8">The sequence shown here is derived from an EMBL/GenBank/DDBJ whole genome shotgun (WGS) entry which is preliminary data.</text>
</comment>
<feature type="domain" description="Peptidase S26" evidence="7">
    <location>
        <begin position="22"/>
        <end position="100"/>
    </location>
</feature>
<gene>
    <name evidence="8" type="ORF">A3I40_02845</name>
</gene>
<evidence type="ECO:0000256" key="1">
    <source>
        <dbReference type="ARBA" id="ARBA00004370"/>
    </source>
</evidence>
<evidence type="ECO:0000256" key="2">
    <source>
        <dbReference type="ARBA" id="ARBA00022692"/>
    </source>
</evidence>
<dbReference type="EC" id="3.4.21.89" evidence="5"/>
<evidence type="ECO:0000256" key="3">
    <source>
        <dbReference type="ARBA" id="ARBA00022989"/>
    </source>
</evidence>
<dbReference type="CDD" id="cd06530">
    <property type="entry name" value="S26_SPase_I"/>
    <property type="match status" value="1"/>
</dbReference>
<accession>A0A1F7V7B9</accession>
<dbReference type="InterPro" id="IPR001733">
    <property type="entry name" value="Peptidase_S26B"/>
</dbReference>
<dbReference type="PRINTS" id="PR00728">
    <property type="entry name" value="SIGNALPTASE"/>
</dbReference>